<dbReference type="AlphaFoldDB" id="A0A921MP87"/>
<protein>
    <submittedName>
        <fullName evidence="1">Winged helix-turn-helix domain-containing protein</fullName>
    </submittedName>
</protein>
<dbReference type="Proteomes" id="UP000757103">
    <property type="component" value="Unassembled WGS sequence"/>
</dbReference>
<comment type="caution">
    <text evidence="1">The sequence shown here is derived from an EMBL/GenBank/DDBJ whole genome shotgun (WGS) entry which is preliminary data.</text>
</comment>
<dbReference type="InterPro" id="IPR019707">
    <property type="entry name" value="DUF2582"/>
</dbReference>
<name>A0A921MP87_9BACT</name>
<proteinExistence type="predicted"/>
<dbReference type="EMBL" id="DYUD01000006">
    <property type="protein sequence ID" value="HJG87989.1"/>
    <property type="molecule type" value="Genomic_DNA"/>
</dbReference>
<gene>
    <name evidence="1" type="ORF">K8U91_00740</name>
</gene>
<dbReference type="Pfam" id="PF10771">
    <property type="entry name" value="DUF2582"/>
    <property type="match status" value="1"/>
</dbReference>
<evidence type="ECO:0000313" key="1">
    <source>
        <dbReference type="EMBL" id="HJG87989.1"/>
    </source>
</evidence>
<reference evidence="1" key="2">
    <citation type="submission" date="2021-09" db="EMBL/GenBank/DDBJ databases">
        <authorList>
            <person name="Gilroy R."/>
        </authorList>
    </citation>
    <scope>NUCLEOTIDE SEQUENCE</scope>
    <source>
        <strain evidence="1">CHK121-7720</strain>
    </source>
</reference>
<dbReference type="RefSeq" id="WP_025278963.1">
    <property type="nucleotide sequence ID" value="NZ_CAKMIC010000006.1"/>
</dbReference>
<sequence length="66" mass="7228">MNVEVIGTWAGQVWNALNESGKLTVKGLKKATKLKEKEIYAALGWLAREGKVSICEVEADVEVVLI</sequence>
<dbReference type="Gene3D" id="1.10.10.10">
    <property type="entry name" value="Winged helix-like DNA-binding domain superfamily/Winged helix DNA-binding domain"/>
    <property type="match status" value="1"/>
</dbReference>
<dbReference type="GeneID" id="90529624"/>
<dbReference type="InterPro" id="IPR036388">
    <property type="entry name" value="WH-like_DNA-bd_sf"/>
</dbReference>
<organism evidence="1 2">
    <name type="scientific">Barnesiella viscericola</name>
    <dbReference type="NCBI Taxonomy" id="397865"/>
    <lineage>
        <taxon>Bacteria</taxon>
        <taxon>Pseudomonadati</taxon>
        <taxon>Bacteroidota</taxon>
        <taxon>Bacteroidia</taxon>
        <taxon>Bacteroidales</taxon>
        <taxon>Barnesiellaceae</taxon>
        <taxon>Barnesiella</taxon>
    </lineage>
</organism>
<evidence type="ECO:0000313" key="2">
    <source>
        <dbReference type="Proteomes" id="UP000757103"/>
    </source>
</evidence>
<reference evidence="1" key="1">
    <citation type="journal article" date="2021" name="PeerJ">
        <title>Extensive microbial diversity within the chicken gut microbiome revealed by metagenomics and culture.</title>
        <authorList>
            <person name="Gilroy R."/>
            <person name="Ravi A."/>
            <person name="Getino M."/>
            <person name="Pursley I."/>
            <person name="Horton D.L."/>
            <person name="Alikhan N.F."/>
            <person name="Baker D."/>
            <person name="Gharbi K."/>
            <person name="Hall N."/>
            <person name="Watson M."/>
            <person name="Adriaenssens E.M."/>
            <person name="Foster-Nyarko E."/>
            <person name="Jarju S."/>
            <person name="Secka A."/>
            <person name="Antonio M."/>
            <person name="Oren A."/>
            <person name="Chaudhuri R.R."/>
            <person name="La Ragione R."/>
            <person name="Hildebrand F."/>
            <person name="Pallen M.J."/>
        </authorList>
    </citation>
    <scope>NUCLEOTIDE SEQUENCE</scope>
    <source>
        <strain evidence="1">CHK121-7720</strain>
    </source>
</reference>
<accession>A0A921MP87</accession>